<dbReference type="RefSeq" id="WP_146366583.1">
    <property type="nucleotide sequence ID" value="NZ_CP042264.1"/>
</dbReference>
<accession>A0A5B8JA38</accession>
<evidence type="ECO:0000313" key="3">
    <source>
        <dbReference type="EMBL" id="QDY71167.1"/>
    </source>
</evidence>
<dbReference type="InterPro" id="IPR003767">
    <property type="entry name" value="Malate/L-lactate_DH-like"/>
</dbReference>
<keyword evidence="4" id="KW-1185">Reference proteome</keyword>
<reference evidence="3 4" key="1">
    <citation type="submission" date="2019-07" db="EMBL/GenBank/DDBJ databases">
        <title>Litoreibacter alkalisoli sp. nov., isolated from saline-alkaline soil.</title>
        <authorList>
            <person name="Wang S."/>
            <person name="Xu L."/>
            <person name="Xing Y.-T."/>
            <person name="Sun J.-Q."/>
        </authorList>
    </citation>
    <scope>NUCLEOTIDE SEQUENCE [LARGE SCALE GENOMIC DNA]</scope>
    <source>
        <strain evidence="3 4">LN3S51</strain>
        <plasmid evidence="3 4">unnamed3</plasmid>
    </source>
</reference>
<dbReference type="InterPro" id="IPR036111">
    <property type="entry name" value="Mal/L-sulfo/L-lacto_DH-like_sf"/>
</dbReference>
<dbReference type="SUPFAM" id="SSF89733">
    <property type="entry name" value="L-sulfolactate dehydrogenase-like"/>
    <property type="match status" value="1"/>
</dbReference>
<dbReference type="InterPro" id="IPR043144">
    <property type="entry name" value="Mal/L-sulf/L-lact_DH-like_ah"/>
</dbReference>
<evidence type="ECO:0000256" key="1">
    <source>
        <dbReference type="ARBA" id="ARBA00006056"/>
    </source>
</evidence>
<dbReference type="EMBL" id="CP042264">
    <property type="protein sequence ID" value="QDY71167.1"/>
    <property type="molecule type" value="Genomic_DNA"/>
</dbReference>
<gene>
    <name evidence="3" type="ORF">FPZ52_15805</name>
</gene>
<evidence type="ECO:0000313" key="4">
    <source>
        <dbReference type="Proteomes" id="UP000318483"/>
    </source>
</evidence>
<dbReference type="InterPro" id="IPR043143">
    <property type="entry name" value="Mal/L-sulf/L-lact_DH-like_NADP"/>
</dbReference>
<dbReference type="Pfam" id="PF02615">
    <property type="entry name" value="Ldh_2"/>
    <property type="match status" value="1"/>
</dbReference>
<dbReference type="PANTHER" id="PTHR11091:SF0">
    <property type="entry name" value="MALATE DEHYDROGENASE"/>
    <property type="match status" value="1"/>
</dbReference>
<organism evidence="3 4">
    <name type="scientific">Qingshengfaniella alkalisoli</name>
    <dbReference type="NCBI Taxonomy" id="2599296"/>
    <lineage>
        <taxon>Bacteria</taxon>
        <taxon>Pseudomonadati</taxon>
        <taxon>Pseudomonadota</taxon>
        <taxon>Alphaproteobacteria</taxon>
        <taxon>Rhodobacterales</taxon>
        <taxon>Paracoccaceae</taxon>
        <taxon>Qingshengfaniella</taxon>
    </lineage>
</organism>
<comment type="similarity">
    <text evidence="1">Belongs to the LDH2/MDH2 oxidoreductase family.</text>
</comment>
<evidence type="ECO:0000256" key="2">
    <source>
        <dbReference type="ARBA" id="ARBA00023002"/>
    </source>
</evidence>
<dbReference type="OrthoDB" id="9811519at2"/>
<dbReference type="GO" id="GO:0016491">
    <property type="term" value="F:oxidoreductase activity"/>
    <property type="evidence" value="ECO:0007669"/>
    <property type="project" value="UniProtKB-KW"/>
</dbReference>
<protein>
    <submittedName>
        <fullName evidence="3">Ldh family oxidoreductase</fullName>
    </submittedName>
</protein>
<dbReference type="AlphaFoldDB" id="A0A5B8JA38"/>
<dbReference type="Gene3D" id="3.30.1370.60">
    <property type="entry name" value="Hypothetical oxidoreductase yiak, domain 2"/>
    <property type="match status" value="1"/>
</dbReference>
<dbReference type="KEGG" id="lit:FPZ52_15805"/>
<dbReference type="Gene3D" id="3.30.60.50">
    <property type="entry name" value="Hypothetical oxidoreductase yiak, domain 3"/>
    <property type="match status" value="1"/>
</dbReference>
<name>A0A5B8JA38_9RHOB</name>
<sequence length="342" mass="35761">MLLSAEGLREIAERALSAQRVAPSHARIQADLLIEAELRGLPSHGLQRLPRLVARLKAGLAHPMTSGSAHWSRHGVLSVDGERGLGPVVVMRAMEQLAAQVPQQGIALAAIRNANHIGMLAYYAEAATARGYIAIVLSTSEALVHPYGGIEAMLGTNPIAIGIPTEADPFILDLATSRVSMGKIHHHALTGNPIPDDWAVDAHGCRTTDPEAAKTGAIAPFGEAKGYGLGLGVELLVAALAGSTFAPEVRGTLDAVDVANKGDVLILVDPASGSGTAAGLAAYLDRLRASRPADPDRPVAVPGDGMRARRARALSTGIDLPDSLHDEIRALARVAEREKETK</sequence>
<keyword evidence="3" id="KW-0614">Plasmid</keyword>
<dbReference type="PANTHER" id="PTHR11091">
    <property type="entry name" value="OXIDOREDUCTASE-RELATED"/>
    <property type="match status" value="1"/>
</dbReference>
<geneLocation type="plasmid" evidence="3 4">
    <name>unnamed3</name>
</geneLocation>
<dbReference type="Proteomes" id="UP000318483">
    <property type="component" value="Plasmid unnamed3"/>
</dbReference>
<keyword evidence="2" id="KW-0560">Oxidoreductase</keyword>
<proteinExistence type="inferred from homology"/>
<dbReference type="Gene3D" id="1.10.1530.10">
    <property type="match status" value="1"/>
</dbReference>